<dbReference type="AlphaFoldDB" id="D3BJB6"/>
<feature type="region of interest" description="Disordered" evidence="3">
    <location>
        <begin position="154"/>
        <end position="178"/>
    </location>
</feature>
<dbReference type="Gene3D" id="2.70.130.10">
    <property type="entry name" value="Mannose-6-phosphate receptor binding domain"/>
    <property type="match status" value="1"/>
</dbReference>
<accession>D3BJB6</accession>
<dbReference type="InterPro" id="IPR044865">
    <property type="entry name" value="MRH_dom"/>
</dbReference>
<evidence type="ECO:0000256" key="3">
    <source>
        <dbReference type="SAM" id="MobiDB-lite"/>
    </source>
</evidence>
<feature type="domain" description="MRH" evidence="4">
    <location>
        <begin position="14"/>
        <end position="152"/>
    </location>
</feature>
<proteinExistence type="predicted"/>
<dbReference type="Pfam" id="PF13015">
    <property type="entry name" value="PRKCSH_1"/>
    <property type="match status" value="1"/>
</dbReference>
<dbReference type="InterPro" id="IPR009011">
    <property type="entry name" value="Man6P_isomerase_rcpt-bd_dom_sf"/>
</dbReference>
<keyword evidence="1" id="KW-0732">Signal</keyword>
<comment type="caution">
    <text evidence="5">The sequence shown here is derived from an EMBL/GenBank/DDBJ whole genome shotgun (WGS) entry which is preliminary data.</text>
</comment>
<feature type="region of interest" description="Disordered" evidence="3">
    <location>
        <begin position="189"/>
        <end position="208"/>
    </location>
</feature>
<dbReference type="RefSeq" id="XP_020430124.1">
    <property type="nucleotide sequence ID" value="XM_020579449.1"/>
</dbReference>
<dbReference type="GeneID" id="31364120"/>
<evidence type="ECO:0000313" key="5">
    <source>
        <dbReference type="EMBL" id="EFA77996.1"/>
    </source>
</evidence>
<protein>
    <recommendedName>
        <fullName evidence="4">MRH domain-containing protein</fullName>
    </recommendedName>
</protein>
<name>D3BJB6_HETP5</name>
<dbReference type="STRING" id="670386.D3BJB6"/>
<dbReference type="InterPro" id="IPR036607">
    <property type="entry name" value="PRKCSH"/>
</dbReference>
<evidence type="ECO:0000256" key="1">
    <source>
        <dbReference type="ARBA" id="ARBA00022729"/>
    </source>
</evidence>
<evidence type="ECO:0000256" key="2">
    <source>
        <dbReference type="ARBA" id="ARBA00023157"/>
    </source>
</evidence>
<evidence type="ECO:0000313" key="6">
    <source>
        <dbReference type="Proteomes" id="UP000001396"/>
    </source>
</evidence>
<dbReference type="EMBL" id="ADBJ01000038">
    <property type="protein sequence ID" value="EFA77996.1"/>
    <property type="molecule type" value="Genomic_DNA"/>
</dbReference>
<sequence>MDLSYHTIAIVSAQNCKLNANGQNYDFSKLANSTSWSVQDASRNTYYFNICQAASKCEAIDQQCSVCQQAPSYTQPKVNCGQASYANVNSLSNGVAGGSITYTGGTLCHSGIARSTEIQMMCTSGPTQILSATEVSACTYVIKLNSNLACPTTTTTTTSSSWNSTTGSPTSSSWNSTTGAPFTTYGTTTFNPTTTTTTSPSSGGVTTHTTTTSDDYLTTTNTVTARENYDSYVVINTTTVSSDTATLTTTVTSTIKSGEISNIVTTTTYTEGTSTTTDTQTQKKRLGLTISPDRIEIFEIEPEEANDSSSLKSNSLMLILISAFILLLSSF</sequence>
<dbReference type="Proteomes" id="UP000001396">
    <property type="component" value="Unassembled WGS sequence"/>
</dbReference>
<keyword evidence="2" id="KW-1015">Disulfide bond</keyword>
<reference evidence="5 6" key="1">
    <citation type="journal article" date="2011" name="Genome Res.">
        <title>Phylogeny-wide analysis of social amoeba genomes highlights ancient origins for complex intercellular communication.</title>
        <authorList>
            <person name="Heidel A.J."/>
            <person name="Lawal H.M."/>
            <person name="Felder M."/>
            <person name="Schilde C."/>
            <person name="Helps N.R."/>
            <person name="Tunggal B."/>
            <person name="Rivero F."/>
            <person name="John U."/>
            <person name="Schleicher M."/>
            <person name="Eichinger L."/>
            <person name="Platzer M."/>
            <person name="Noegel A.A."/>
            <person name="Schaap P."/>
            <person name="Gloeckner G."/>
        </authorList>
    </citation>
    <scope>NUCLEOTIDE SEQUENCE [LARGE SCALE GENOMIC DNA]</scope>
    <source>
        <strain evidence="6">ATCC 26659 / Pp 5 / PN500</strain>
    </source>
</reference>
<gene>
    <name evidence="5" type="ORF">PPL_08641</name>
</gene>
<keyword evidence="6" id="KW-1185">Reference proteome</keyword>
<dbReference type="PROSITE" id="PS51914">
    <property type="entry name" value="MRH"/>
    <property type="match status" value="1"/>
</dbReference>
<evidence type="ECO:0000259" key="4">
    <source>
        <dbReference type="PROSITE" id="PS51914"/>
    </source>
</evidence>
<dbReference type="SUPFAM" id="SSF50911">
    <property type="entry name" value="Mannose 6-phosphate receptor domain"/>
    <property type="match status" value="1"/>
</dbReference>
<dbReference type="InParanoid" id="D3BJB6"/>
<organism evidence="5 6">
    <name type="scientific">Heterostelium pallidum (strain ATCC 26659 / Pp 5 / PN500)</name>
    <name type="common">Cellular slime mold</name>
    <name type="synonym">Polysphondylium pallidum</name>
    <dbReference type="NCBI Taxonomy" id="670386"/>
    <lineage>
        <taxon>Eukaryota</taxon>
        <taxon>Amoebozoa</taxon>
        <taxon>Evosea</taxon>
        <taxon>Eumycetozoa</taxon>
        <taxon>Dictyostelia</taxon>
        <taxon>Acytosteliales</taxon>
        <taxon>Acytosteliaceae</taxon>
        <taxon>Heterostelium</taxon>
    </lineage>
</organism>